<name>A0A183SSA8_SCHSO</name>
<evidence type="ECO:0000259" key="9">
    <source>
        <dbReference type="Pfam" id="PF00479"/>
    </source>
</evidence>
<evidence type="ECO:0000259" key="10">
    <source>
        <dbReference type="Pfam" id="PF02781"/>
    </source>
</evidence>
<evidence type="ECO:0000256" key="4">
    <source>
        <dbReference type="ARBA" id="ARBA00022857"/>
    </source>
</evidence>
<evidence type="ECO:0000256" key="1">
    <source>
        <dbReference type="ARBA" id="ARBA00004937"/>
    </source>
</evidence>
<evidence type="ECO:0000313" key="11">
    <source>
        <dbReference type="EMBL" id="VDL93491.1"/>
    </source>
</evidence>
<gene>
    <name evidence="11" type="ORF">SSLN_LOCUS7106</name>
</gene>
<dbReference type="GO" id="GO:0004345">
    <property type="term" value="F:glucose-6-phosphate dehydrogenase activity"/>
    <property type="evidence" value="ECO:0007669"/>
    <property type="project" value="UniProtKB-EC"/>
</dbReference>
<keyword evidence="12" id="KW-1185">Reference proteome</keyword>
<dbReference type="GO" id="GO:0006006">
    <property type="term" value="P:glucose metabolic process"/>
    <property type="evidence" value="ECO:0007669"/>
    <property type="project" value="UniProtKB-KW"/>
</dbReference>
<dbReference type="InterPro" id="IPR001282">
    <property type="entry name" value="G6P_DH"/>
</dbReference>
<dbReference type="GO" id="GO:0050661">
    <property type="term" value="F:NADP binding"/>
    <property type="evidence" value="ECO:0007669"/>
    <property type="project" value="InterPro"/>
</dbReference>
<dbReference type="InterPro" id="IPR022675">
    <property type="entry name" value="G6P_DH_C"/>
</dbReference>
<dbReference type="InterPro" id="IPR036291">
    <property type="entry name" value="NAD(P)-bd_dom_sf"/>
</dbReference>
<dbReference type="NCBIfam" id="TIGR00871">
    <property type="entry name" value="zwf"/>
    <property type="match status" value="1"/>
</dbReference>
<feature type="domain" description="Glucose-6-phosphate dehydrogenase NAD-binding" evidence="9">
    <location>
        <begin position="27"/>
        <end position="206"/>
    </location>
</feature>
<dbReference type="AlphaFoldDB" id="A0A183SSA8"/>
<dbReference type="Proteomes" id="UP000275846">
    <property type="component" value="Unassembled WGS sequence"/>
</dbReference>
<dbReference type="STRING" id="70667.A0A183SSA8"/>
<dbReference type="GO" id="GO:0009051">
    <property type="term" value="P:pentose-phosphate shunt, oxidative branch"/>
    <property type="evidence" value="ECO:0007669"/>
    <property type="project" value="TreeGrafter"/>
</dbReference>
<dbReference type="UniPathway" id="UPA00115">
    <property type="reaction ID" value="UER00408"/>
</dbReference>
<dbReference type="Pfam" id="PF02781">
    <property type="entry name" value="G6PD_C"/>
    <property type="match status" value="1"/>
</dbReference>
<evidence type="ECO:0000256" key="2">
    <source>
        <dbReference type="ARBA" id="ARBA00009975"/>
    </source>
</evidence>
<dbReference type="Pfam" id="PF00479">
    <property type="entry name" value="G6PD_N"/>
    <property type="match status" value="1"/>
</dbReference>
<dbReference type="OrthoDB" id="60984at2759"/>
<dbReference type="Gene3D" id="3.30.360.10">
    <property type="entry name" value="Dihydrodipicolinate Reductase, domain 2"/>
    <property type="match status" value="1"/>
</dbReference>
<dbReference type="InterPro" id="IPR019796">
    <property type="entry name" value="G6P_DH_AS"/>
</dbReference>
<dbReference type="PRINTS" id="PR00079">
    <property type="entry name" value="G6PDHDRGNASE"/>
</dbReference>
<dbReference type="PANTHER" id="PTHR23429">
    <property type="entry name" value="GLUCOSE-6-PHOSPHATE 1-DEHYDROGENASE G6PD"/>
    <property type="match status" value="1"/>
</dbReference>
<keyword evidence="6 8" id="KW-0119">Carbohydrate metabolism</keyword>
<keyword evidence="5 8" id="KW-0560">Oxidoreductase</keyword>
<dbReference type="PIRSF" id="PIRSF000110">
    <property type="entry name" value="G6PD"/>
    <property type="match status" value="1"/>
</dbReference>
<comment type="pathway">
    <text evidence="1 8">Carbohydrate degradation; pentose phosphate pathway; D-ribulose 5-phosphate from D-glucose 6-phosphate (oxidative stage): step 1/3.</text>
</comment>
<reference evidence="11 12" key="2">
    <citation type="submission" date="2018-11" db="EMBL/GenBank/DDBJ databases">
        <authorList>
            <consortium name="Pathogen Informatics"/>
        </authorList>
    </citation>
    <scope>NUCLEOTIDE SEQUENCE [LARGE SCALE GENOMIC DNA]</scope>
    <source>
        <strain evidence="11 12">NST_G2</strain>
    </source>
</reference>
<evidence type="ECO:0000256" key="7">
    <source>
        <dbReference type="ARBA" id="ARBA00047696"/>
    </source>
</evidence>
<reference evidence="13" key="1">
    <citation type="submission" date="2016-06" db="UniProtKB">
        <authorList>
            <consortium name="WormBaseParasite"/>
        </authorList>
    </citation>
    <scope>IDENTIFICATION</scope>
</reference>
<dbReference type="InterPro" id="IPR022674">
    <property type="entry name" value="G6P_DH_NAD-bd"/>
</dbReference>
<evidence type="ECO:0000313" key="13">
    <source>
        <dbReference type="WBParaSite" id="SSLN_0000734101-mRNA-1"/>
    </source>
</evidence>
<dbReference type="PROSITE" id="PS00069">
    <property type="entry name" value="G6P_DEHYDROGENASE"/>
    <property type="match status" value="1"/>
</dbReference>
<feature type="domain" description="Glucose-6-phosphate dehydrogenase C-terminal" evidence="10">
    <location>
        <begin position="208"/>
        <end position="482"/>
    </location>
</feature>
<accession>A0A183SSA8</accession>
<evidence type="ECO:0000313" key="12">
    <source>
        <dbReference type="Proteomes" id="UP000275846"/>
    </source>
</evidence>
<keyword evidence="4 8" id="KW-0521">NADP</keyword>
<dbReference type="PANTHER" id="PTHR23429:SF0">
    <property type="entry name" value="GLUCOSE-6-PHOSPHATE 1-DEHYDROGENASE"/>
    <property type="match status" value="1"/>
</dbReference>
<keyword evidence="3 8" id="KW-0313">Glucose metabolism</keyword>
<comment type="catalytic activity">
    <reaction evidence="7">
        <text>D-glucose 6-phosphate + NADP(+) = 6-phospho-D-glucono-1,5-lactone + NADPH + H(+)</text>
        <dbReference type="Rhea" id="RHEA:15841"/>
        <dbReference type="ChEBI" id="CHEBI:15378"/>
        <dbReference type="ChEBI" id="CHEBI:57783"/>
        <dbReference type="ChEBI" id="CHEBI:57955"/>
        <dbReference type="ChEBI" id="CHEBI:58349"/>
        <dbReference type="ChEBI" id="CHEBI:61548"/>
        <dbReference type="EC" id="1.1.1.49"/>
    </reaction>
    <physiologicalReaction direction="left-to-right" evidence="7">
        <dbReference type="Rhea" id="RHEA:15842"/>
    </physiologicalReaction>
</comment>
<evidence type="ECO:0000256" key="3">
    <source>
        <dbReference type="ARBA" id="ARBA00022526"/>
    </source>
</evidence>
<dbReference type="EMBL" id="UYSU01033992">
    <property type="protein sequence ID" value="VDL93491.1"/>
    <property type="molecule type" value="Genomic_DNA"/>
</dbReference>
<proteinExistence type="inferred from homology"/>
<organism evidence="13">
    <name type="scientific">Schistocephalus solidus</name>
    <name type="common">Tapeworm</name>
    <dbReference type="NCBI Taxonomy" id="70667"/>
    <lineage>
        <taxon>Eukaryota</taxon>
        <taxon>Metazoa</taxon>
        <taxon>Spiralia</taxon>
        <taxon>Lophotrochozoa</taxon>
        <taxon>Platyhelminthes</taxon>
        <taxon>Cestoda</taxon>
        <taxon>Eucestoda</taxon>
        <taxon>Diphyllobothriidea</taxon>
        <taxon>Diphyllobothriidae</taxon>
        <taxon>Schistocephalus</taxon>
    </lineage>
</organism>
<dbReference type="HAMAP" id="MF_00966">
    <property type="entry name" value="G6PD"/>
    <property type="match status" value="1"/>
</dbReference>
<protein>
    <recommendedName>
        <fullName evidence="8">Glucose-6-phosphate 1-dehydrogenase</fullName>
        <ecNumber evidence="8">1.1.1.49</ecNumber>
    </recommendedName>
</protein>
<sequence length="558" mass="63738">MTTPSSQGLDFIKATFHGDEAHSHVFVVLGASGDLARKKIYPTLWWLFRDGLLPHKTFVIGYARSDITVESIRLKSEPYMKVRSDKAAEKERFEEFWKFNIYLRGSYTEKADFEKLDALIVSTCGQFVNRVFYLALPPSTYSSVATHLAASCMTKSPEVWTRVIIEKPFGHDLESAKQLSQHLNKLFTEPQIYRIDHYLGKEMVQNLLILRFANMIFNPLWNREHISNVMITFKEPFGTAGRGGYFDGIGVIRDVLQNHLVQVLALLAMEKPLSKEAEDIRDEKVKVLRYIKPLALTDLVVGQYVGDPEGTTEDSRQGYLDDPTVSKDSITPTYACAVLYIPNERWKGVPFILRAGKALNERKAEVRIQFKDLAIDIFGSGVGRNELVMRVQPDEAVYLKVMTKRPGMDLTPEETELDLTYSKRFGCMTLPDAYERLLIDVFAGTQTNFVRVDELHEAWRIFTPALKELEEKRVKPLPYKYGWLVGLPGPFIISPCPYLARLFVLSKLCLDRSSKWERPVLTLILYFSPTLDAYPIFKPNLELSPKLNPDPSPYLQGI</sequence>
<evidence type="ECO:0000256" key="5">
    <source>
        <dbReference type="ARBA" id="ARBA00023002"/>
    </source>
</evidence>
<evidence type="ECO:0000256" key="8">
    <source>
        <dbReference type="RuleBase" id="RU362120"/>
    </source>
</evidence>
<comment type="function">
    <text evidence="8">Catalyzes the rate-limiting step of the oxidative pentose-phosphate pathway, which represents a route for the dissimilation of carbohydrates besides glycolysis.</text>
</comment>
<comment type="similarity">
    <text evidence="2 8">Belongs to the glucose-6-phosphate dehydrogenase family.</text>
</comment>
<dbReference type="WBParaSite" id="SSLN_0000734101-mRNA-1">
    <property type="protein sequence ID" value="SSLN_0000734101-mRNA-1"/>
    <property type="gene ID" value="SSLN_0000734101"/>
</dbReference>
<dbReference type="Gene3D" id="3.40.50.720">
    <property type="entry name" value="NAD(P)-binding Rossmann-like Domain"/>
    <property type="match status" value="1"/>
</dbReference>
<dbReference type="EC" id="1.1.1.49" evidence="8"/>
<dbReference type="SUPFAM" id="SSF51735">
    <property type="entry name" value="NAD(P)-binding Rossmann-fold domains"/>
    <property type="match status" value="1"/>
</dbReference>
<evidence type="ECO:0000256" key="6">
    <source>
        <dbReference type="ARBA" id="ARBA00023277"/>
    </source>
</evidence>
<dbReference type="GO" id="GO:0005829">
    <property type="term" value="C:cytosol"/>
    <property type="evidence" value="ECO:0007669"/>
    <property type="project" value="TreeGrafter"/>
</dbReference>
<dbReference type="SUPFAM" id="SSF55347">
    <property type="entry name" value="Glyceraldehyde-3-phosphate dehydrogenase-like, C-terminal domain"/>
    <property type="match status" value="1"/>
</dbReference>